<name>A0A2T4CJZ8_TRILO</name>
<organism evidence="1 2">
    <name type="scientific">Trichoderma longibrachiatum ATCC 18648</name>
    <dbReference type="NCBI Taxonomy" id="983965"/>
    <lineage>
        <taxon>Eukaryota</taxon>
        <taxon>Fungi</taxon>
        <taxon>Dikarya</taxon>
        <taxon>Ascomycota</taxon>
        <taxon>Pezizomycotina</taxon>
        <taxon>Sordariomycetes</taxon>
        <taxon>Hypocreomycetidae</taxon>
        <taxon>Hypocreales</taxon>
        <taxon>Hypocreaceae</taxon>
        <taxon>Trichoderma</taxon>
    </lineage>
</organism>
<protein>
    <submittedName>
        <fullName evidence="1">Uncharacterized protein</fullName>
    </submittedName>
</protein>
<dbReference type="EMBL" id="KZ679126">
    <property type="protein sequence ID" value="PTB81901.1"/>
    <property type="molecule type" value="Genomic_DNA"/>
</dbReference>
<evidence type="ECO:0000313" key="2">
    <source>
        <dbReference type="Proteomes" id="UP000240760"/>
    </source>
</evidence>
<sequence length="177" mass="19169">MHDARLSQTPASSLVVVAPSIYFASPCPSLAMPFAARCVPGSPCLESRGNAGRCKSVKTLNPGTLFFSSTRLFLPHGSAKPPEAPSRYDRIDWNKSDSFSPAYHVAAFNPMAMTIFAPNIQRMDTALNTIRQVILARNPTDFPLSNFGANMPLSLCLLLVDTTRPLLFHSSLSLVSA</sequence>
<keyword evidence="2" id="KW-1185">Reference proteome</keyword>
<accession>A0A2T4CJZ8</accession>
<dbReference type="Proteomes" id="UP000240760">
    <property type="component" value="Unassembled WGS sequence"/>
</dbReference>
<dbReference type="AlphaFoldDB" id="A0A2T4CJZ8"/>
<gene>
    <name evidence="1" type="ORF">M440DRAFT_95319</name>
</gene>
<reference evidence="1 2" key="1">
    <citation type="submission" date="2016-07" db="EMBL/GenBank/DDBJ databases">
        <title>Multiple horizontal gene transfer events from other fungi enriched the ability of initially mycotrophic Trichoderma (Ascomycota) to feed on dead plant biomass.</title>
        <authorList>
            <consortium name="DOE Joint Genome Institute"/>
            <person name="Aerts A."/>
            <person name="Atanasova L."/>
            <person name="Chenthamara K."/>
            <person name="Zhang J."/>
            <person name="Grujic M."/>
            <person name="Henrissat B."/>
            <person name="Kuo A."/>
            <person name="Salamov A."/>
            <person name="Lipzen A."/>
            <person name="Labutti K."/>
            <person name="Barry K."/>
            <person name="Miao Y."/>
            <person name="Rahimi M.J."/>
            <person name="Shen Q."/>
            <person name="Grigoriev I.V."/>
            <person name="Kubicek C.P."/>
            <person name="Druzhinina I.S."/>
        </authorList>
    </citation>
    <scope>NUCLEOTIDE SEQUENCE [LARGE SCALE GENOMIC DNA]</scope>
    <source>
        <strain evidence="1 2">ATCC 18648</strain>
    </source>
</reference>
<evidence type="ECO:0000313" key="1">
    <source>
        <dbReference type="EMBL" id="PTB81901.1"/>
    </source>
</evidence>
<proteinExistence type="predicted"/>